<dbReference type="OrthoDB" id="8808477at2"/>
<organism evidence="1 2">
    <name type="scientific">Roseateles chitinivorans</name>
    <dbReference type="NCBI Taxonomy" id="2917965"/>
    <lineage>
        <taxon>Bacteria</taxon>
        <taxon>Pseudomonadati</taxon>
        <taxon>Pseudomonadota</taxon>
        <taxon>Betaproteobacteria</taxon>
        <taxon>Burkholderiales</taxon>
        <taxon>Sphaerotilaceae</taxon>
        <taxon>Roseateles</taxon>
    </lineage>
</organism>
<proteinExistence type="predicted"/>
<protein>
    <submittedName>
        <fullName evidence="1">Uncharacterized protein</fullName>
    </submittedName>
</protein>
<comment type="caution">
    <text evidence="1">The sequence shown here is derived from an EMBL/GenBank/DDBJ whole genome shotgun (WGS) entry which is preliminary data.</text>
</comment>
<accession>A0A2G9C7Q0</accession>
<dbReference type="AlphaFoldDB" id="A0A2G9C7Q0"/>
<reference evidence="1 2" key="1">
    <citation type="submission" date="2017-11" db="EMBL/GenBank/DDBJ databases">
        <title>Draft genome sequence of Mitsuaria sp. HWN-4.</title>
        <authorList>
            <person name="Gundlapally S.R."/>
        </authorList>
    </citation>
    <scope>NUCLEOTIDE SEQUENCE [LARGE SCALE GENOMIC DNA]</scope>
    <source>
        <strain evidence="1 2">HWN-4</strain>
    </source>
</reference>
<dbReference type="RefSeq" id="WP_099862390.1">
    <property type="nucleotide sequence ID" value="NZ_PEOG01000038.1"/>
</dbReference>
<dbReference type="EMBL" id="PEOG01000038">
    <property type="protein sequence ID" value="PIM52417.1"/>
    <property type="molecule type" value="Genomic_DNA"/>
</dbReference>
<name>A0A2G9C7Q0_9BURK</name>
<keyword evidence="2" id="KW-1185">Reference proteome</keyword>
<gene>
    <name evidence="1" type="ORF">CS062_14790</name>
</gene>
<evidence type="ECO:0000313" key="1">
    <source>
        <dbReference type="EMBL" id="PIM52417.1"/>
    </source>
</evidence>
<dbReference type="Gene3D" id="3.90.1720.10">
    <property type="entry name" value="endopeptidase domain like (from Nostoc punctiforme)"/>
    <property type="match status" value="1"/>
</dbReference>
<evidence type="ECO:0000313" key="2">
    <source>
        <dbReference type="Proteomes" id="UP000231501"/>
    </source>
</evidence>
<dbReference type="Proteomes" id="UP000231501">
    <property type="component" value="Unassembled WGS sequence"/>
</dbReference>
<sequence length="173" mass="18863">MPDILNPTTTEPVTAAQLKQVADEAYEKYPGSCSHAVWHVIKRYLPDQEYRTANALIAFLKADKRWKETPVSELAERASRGELIVGGLVTQPNGHVIVVYPGAAKPAGGYAYTSGGKSQMMRARGMYPLAMSTSLGGWAGAKSKGDKTIWDSWANDGKFAQVVFWRLDTGASR</sequence>